<evidence type="ECO:0000313" key="6">
    <source>
        <dbReference type="Proteomes" id="UP001056766"/>
    </source>
</evidence>
<dbReference type="Pfam" id="PF08241">
    <property type="entry name" value="Methyltransf_11"/>
    <property type="match status" value="1"/>
</dbReference>
<reference evidence="5" key="1">
    <citation type="journal article" date="2021" name="mSystems">
        <title>Bacteria and Archaea Synergistically Convert Glycine Betaine to Biogenic Methane in the Formosa Cold Seep of the South China Sea.</title>
        <authorList>
            <person name="Li L."/>
            <person name="Zhang W."/>
            <person name="Zhang S."/>
            <person name="Song L."/>
            <person name="Sun Q."/>
            <person name="Zhang H."/>
            <person name="Xiang H."/>
            <person name="Dong X."/>
        </authorList>
    </citation>
    <scope>NUCLEOTIDE SEQUENCE</scope>
    <source>
        <strain evidence="5">LLY</strain>
    </source>
</reference>
<evidence type="ECO:0000256" key="1">
    <source>
        <dbReference type="ARBA" id="ARBA00022603"/>
    </source>
</evidence>
<dbReference type="InterPro" id="IPR013216">
    <property type="entry name" value="Methyltransf_11"/>
</dbReference>
<keyword evidence="1 5" id="KW-0489">Methyltransferase</keyword>
<dbReference type="EMBL" id="JAGSOI010000086">
    <property type="protein sequence ID" value="MCM1987880.1"/>
    <property type="molecule type" value="Genomic_DNA"/>
</dbReference>
<feature type="domain" description="Methyltransferase type 11" evidence="4">
    <location>
        <begin position="43"/>
        <end position="138"/>
    </location>
</feature>
<dbReference type="PANTHER" id="PTHR43464">
    <property type="entry name" value="METHYLTRANSFERASE"/>
    <property type="match status" value="1"/>
</dbReference>
<keyword evidence="3" id="KW-0949">S-adenosyl-L-methionine</keyword>
<gene>
    <name evidence="5" type="ORF">KDK67_13005</name>
</gene>
<keyword evidence="2" id="KW-0808">Transferase</keyword>
<accession>A0A9E5DBS2</accession>
<dbReference type="SUPFAM" id="SSF53335">
    <property type="entry name" value="S-adenosyl-L-methionine-dependent methyltransferases"/>
    <property type="match status" value="1"/>
</dbReference>
<dbReference type="PANTHER" id="PTHR43464:SF19">
    <property type="entry name" value="UBIQUINONE BIOSYNTHESIS O-METHYLTRANSFERASE, MITOCHONDRIAL"/>
    <property type="match status" value="1"/>
</dbReference>
<dbReference type="AlphaFoldDB" id="A0A9E5DBS2"/>
<evidence type="ECO:0000259" key="4">
    <source>
        <dbReference type="Pfam" id="PF08241"/>
    </source>
</evidence>
<protein>
    <submittedName>
        <fullName evidence="5">Class I SAM-dependent methyltransferase</fullName>
    </submittedName>
</protein>
<comment type="caution">
    <text evidence="5">The sequence shown here is derived from an EMBL/GenBank/DDBJ whole genome shotgun (WGS) entry which is preliminary data.</text>
</comment>
<reference evidence="5" key="2">
    <citation type="submission" date="2021-04" db="EMBL/GenBank/DDBJ databases">
        <authorList>
            <person name="Dong X."/>
        </authorList>
    </citation>
    <scope>NUCLEOTIDE SEQUENCE</scope>
    <source>
        <strain evidence="5">LLY</strain>
    </source>
</reference>
<dbReference type="RefSeq" id="WP_250869247.1">
    <property type="nucleotide sequence ID" value="NZ_JAGSOI010000086.1"/>
</dbReference>
<organism evidence="5 6">
    <name type="scientific">Methanococcoides seepicolus</name>
    <dbReference type="NCBI Taxonomy" id="2828780"/>
    <lineage>
        <taxon>Archaea</taxon>
        <taxon>Methanobacteriati</taxon>
        <taxon>Methanobacteriota</taxon>
        <taxon>Stenosarchaea group</taxon>
        <taxon>Methanomicrobia</taxon>
        <taxon>Methanosarcinales</taxon>
        <taxon>Methanosarcinaceae</taxon>
        <taxon>Methanococcoides</taxon>
    </lineage>
</organism>
<dbReference type="CDD" id="cd02440">
    <property type="entry name" value="AdoMet_MTases"/>
    <property type="match status" value="1"/>
</dbReference>
<dbReference type="Proteomes" id="UP001056766">
    <property type="component" value="Unassembled WGS sequence"/>
</dbReference>
<dbReference type="Gene3D" id="3.40.50.150">
    <property type="entry name" value="Vaccinia Virus protein VP39"/>
    <property type="match status" value="1"/>
</dbReference>
<dbReference type="GO" id="GO:0008757">
    <property type="term" value="F:S-adenosylmethionine-dependent methyltransferase activity"/>
    <property type="evidence" value="ECO:0007669"/>
    <property type="project" value="InterPro"/>
</dbReference>
<name>A0A9E5DBS2_9EURY</name>
<keyword evidence="6" id="KW-1185">Reference proteome</keyword>
<dbReference type="InterPro" id="IPR029063">
    <property type="entry name" value="SAM-dependent_MTases_sf"/>
</dbReference>
<evidence type="ECO:0000256" key="3">
    <source>
        <dbReference type="ARBA" id="ARBA00022691"/>
    </source>
</evidence>
<proteinExistence type="predicted"/>
<sequence>MTEGKTTISHFTAWEDEYSHVKWGGAAPIDAIRSQIPEKCRILDAGSGNGRHLLPLSNFYNCAGIDVSTKALTASREYLAKRNREAHHSTASITDLPFQDNSFDAIVCFGVLQHLLRKERETAVCEFERVLKPGGMIFLEVFGIEDMRYGGEEVEEHTFVRQSGIIYHYFTKEELQNLFSGFATNDINDVITKKIFKGESYTRHMINGIIQKVSESDTKVS</sequence>
<evidence type="ECO:0000313" key="5">
    <source>
        <dbReference type="EMBL" id="MCM1987880.1"/>
    </source>
</evidence>
<evidence type="ECO:0000256" key="2">
    <source>
        <dbReference type="ARBA" id="ARBA00022679"/>
    </source>
</evidence>
<dbReference type="GO" id="GO:0032259">
    <property type="term" value="P:methylation"/>
    <property type="evidence" value="ECO:0007669"/>
    <property type="project" value="UniProtKB-KW"/>
</dbReference>